<dbReference type="GO" id="GO:0003677">
    <property type="term" value="F:DNA binding"/>
    <property type="evidence" value="ECO:0007669"/>
    <property type="project" value="UniProtKB-KW"/>
</dbReference>
<dbReference type="AlphaFoldDB" id="A0A365XRV6"/>
<evidence type="ECO:0000313" key="6">
    <source>
        <dbReference type="Proteomes" id="UP000253410"/>
    </source>
</evidence>
<dbReference type="RefSeq" id="WP_113617621.1">
    <property type="nucleotide sequence ID" value="NZ_QFFJ01000002.1"/>
</dbReference>
<accession>A0A365XRV6</accession>
<evidence type="ECO:0000256" key="3">
    <source>
        <dbReference type="ARBA" id="ARBA00023163"/>
    </source>
</evidence>
<gene>
    <name evidence="5" type="ORF">DF182_20220</name>
</gene>
<name>A0A365XRV6_9BACT</name>
<keyword evidence="1" id="KW-0805">Transcription regulation</keyword>
<keyword evidence="3" id="KW-0804">Transcription</keyword>
<evidence type="ECO:0000259" key="4">
    <source>
        <dbReference type="PROSITE" id="PS51118"/>
    </source>
</evidence>
<organism evidence="5 6">
    <name type="scientific">Chitinophaga flava</name>
    <dbReference type="NCBI Taxonomy" id="2259036"/>
    <lineage>
        <taxon>Bacteria</taxon>
        <taxon>Pseudomonadati</taxon>
        <taxon>Bacteroidota</taxon>
        <taxon>Chitinophagia</taxon>
        <taxon>Chitinophagales</taxon>
        <taxon>Chitinophagaceae</taxon>
        <taxon>Chitinophaga</taxon>
    </lineage>
</organism>
<keyword evidence="6" id="KW-1185">Reference proteome</keyword>
<dbReference type="Gene3D" id="1.10.10.10">
    <property type="entry name" value="Winged helix-like DNA-binding domain superfamily/Winged helix DNA-binding domain"/>
    <property type="match status" value="1"/>
</dbReference>
<dbReference type="PANTHER" id="PTHR33204">
    <property type="entry name" value="TRANSCRIPTIONAL REGULATOR, MARR FAMILY"/>
    <property type="match status" value="1"/>
</dbReference>
<sequence>MIKETSSNASNRQFLHSVCRINGALETIAGRWKALILIHISEQQNRFSLLKQMMPTVSDQVLGKQLRDLEMDGLISKTIIPEVPVRVDYSLTPKGEALLPILEALAHWYNPRGVSEQQ</sequence>
<evidence type="ECO:0000256" key="2">
    <source>
        <dbReference type="ARBA" id="ARBA00023125"/>
    </source>
</evidence>
<evidence type="ECO:0000256" key="1">
    <source>
        <dbReference type="ARBA" id="ARBA00023015"/>
    </source>
</evidence>
<protein>
    <submittedName>
        <fullName evidence="5">Transcriptional regulator</fullName>
    </submittedName>
</protein>
<dbReference type="InterPro" id="IPR036390">
    <property type="entry name" value="WH_DNA-bd_sf"/>
</dbReference>
<feature type="domain" description="HTH hxlR-type" evidence="4">
    <location>
        <begin position="19"/>
        <end position="117"/>
    </location>
</feature>
<dbReference type="Proteomes" id="UP000253410">
    <property type="component" value="Unassembled WGS sequence"/>
</dbReference>
<dbReference type="InterPro" id="IPR036388">
    <property type="entry name" value="WH-like_DNA-bd_sf"/>
</dbReference>
<dbReference type="Pfam" id="PF01638">
    <property type="entry name" value="HxlR"/>
    <property type="match status" value="1"/>
</dbReference>
<dbReference type="PANTHER" id="PTHR33204:SF29">
    <property type="entry name" value="TRANSCRIPTIONAL REGULATOR"/>
    <property type="match status" value="1"/>
</dbReference>
<comment type="caution">
    <text evidence="5">The sequence shown here is derived from an EMBL/GenBank/DDBJ whole genome shotgun (WGS) entry which is preliminary data.</text>
</comment>
<dbReference type="PROSITE" id="PS51118">
    <property type="entry name" value="HTH_HXLR"/>
    <property type="match status" value="1"/>
</dbReference>
<dbReference type="InterPro" id="IPR002577">
    <property type="entry name" value="HTH_HxlR"/>
</dbReference>
<proteinExistence type="predicted"/>
<keyword evidence="2" id="KW-0238">DNA-binding</keyword>
<evidence type="ECO:0000313" key="5">
    <source>
        <dbReference type="EMBL" id="RBL88880.1"/>
    </source>
</evidence>
<dbReference type="OrthoDB" id="7678715at2"/>
<reference evidence="5 6" key="1">
    <citation type="submission" date="2018-05" db="EMBL/GenBank/DDBJ databases">
        <title>Chitinophaga sp. K3CV102501T nov., isolated from isolated from a monsoon evergreen broad-leaved forest soil.</title>
        <authorList>
            <person name="Lv Y."/>
        </authorList>
    </citation>
    <scope>NUCLEOTIDE SEQUENCE [LARGE SCALE GENOMIC DNA]</scope>
    <source>
        <strain evidence="5 6">GDMCC 1.1325</strain>
    </source>
</reference>
<dbReference type="SUPFAM" id="SSF46785">
    <property type="entry name" value="Winged helix' DNA-binding domain"/>
    <property type="match status" value="1"/>
</dbReference>
<dbReference type="EMBL" id="QFFJ01000002">
    <property type="protein sequence ID" value="RBL88880.1"/>
    <property type="molecule type" value="Genomic_DNA"/>
</dbReference>